<sequence>MEVPVGQGQDLNKGMAAPKKAGAIAPAFLSLLCSVKPGTSFAQPMVIGQVFIQ</sequence>
<dbReference type="EMBL" id="JADMCD010000013">
    <property type="protein sequence ID" value="MBF8642935.1"/>
    <property type="molecule type" value="Genomic_DNA"/>
</dbReference>
<dbReference type="EMBL" id="JADTXM010000014">
    <property type="protein sequence ID" value="MBH3440722.1"/>
    <property type="molecule type" value="Genomic_DNA"/>
</dbReference>
<accession>A0ABS0MY99</accession>
<evidence type="ECO:0000313" key="3">
    <source>
        <dbReference type="Proteomes" id="UP000626180"/>
    </source>
</evidence>
<keyword evidence="3" id="KW-1185">Reference proteome</keyword>
<name>A0ABS0MY99_PSELU</name>
<protein>
    <submittedName>
        <fullName evidence="2">Uncharacterized protein</fullName>
    </submittedName>
</protein>
<evidence type="ECO:0000313" key="2">
    <source>
        <dbReference type="EMBL" id="MBH3440722.1"/>
    </source>
</evidence>
<organism evidence="2 4">
    <name type="scientific">Pseudomonas luteola</name>
    <dbReference type="NCBI Taxonomy" id="47886"/>
    <lineage>
        <taxon>Bacteria</taxon>
        <taxon>Pseudomonadati</taxon>
        <taxon>Pseudomonadota</taxon>
        <taxon>Gammaproteobacteria</taxon>
        <taxon>Pseudomonadales</taxon>
        <taxon>Pseudomonadaceae</taxon>
        <taxon>Pseudomonas</taxon>
    </lineage>
</organism>
<gene>
    <name evidence="2" type="ORF">I5Q09_18745</name>
    <name evidence="1" type="ORF">IRZ65_19900</name>
</gene>
<evidence type="ECO:0000313" key="1">
    <source>
        <dbReference type="EMBL" id="MBF8642935.1"/>
    </source>
</evidence>
<reference evidence="1 3" key="1">
    <citation type="submission" date="2020-10" db="EMBL/GenBank/DDBJ databases">
        <title>Genome sequences of Pseudomonas isolates.</title>
        <authorList>
            <person name="Wessels L."/>
            <person name="Reich F."/>
            <person name="Hammerl J."/>
        </authorList>
    </citation>
    <scope>NUCLEOTIDE SEQUENCE [LARGE SCALE GENOMIC DNA]</scope>
    <source>
        <strain evidence="1 3">20-MO00624-0</strain>
    </source>
</reference>
<reference evidence="2 4" key="2">
    <citation type="submission" date="2020-11" db="EMBL/GenBank/DDBJ databases">
        <title>Enhanced detection system for hospital associated transmission using whole genome sequencing surveillance.</title>
        <authorList>
            <person name="Harrison L.H."/>
            <person name="Van Tyne D."/>
            <person name="Marsh J.W."/>
            <person name="Griffith M.P."/>
            <person name="Snyder D.J."/>
            <person name="Cooper V.S."/>
            <person name="Mustapha M."/>
        </authorList>
    </citation>
    <scope>NUCLEOTIDE SEQUENCE [LARGE SCALE GENOMIC DNA]</scope>
    <source>
        <strain evidence="2 4">PSB00013</strain>
    </source>
</reference>
<proteinExistence type="predicted"/>
<dbReference type="RefSeq" id="WP_156913092.1">
    <property type="nucleotide sequence ID" value="NZ_CP069262.1"/>
</dbReference>
<comment type="caution">
    <text evidence="2">The sequence shown here is derived from an EMBL/GenBank/DDBJ whole genome shotgun (WGS) entry which is preliminary data.</text>
</comment>
<dbReference type="Proteomes" id="UP000638986">
    <property type="component" value="Unassembled WGS sequence"/>
</dbReference>
<evidence type="ECO:0000313" key="4">
    <source>
        <dbReference type="Proteomes" id="UP000638986"/>
    </source>
</evidence>
<dbReference type="Proteomes" id="UP000626180">
    <property type="component" value="Unassembled WGS sequence"/>
</dbReference>